<protein>
    <recommendedName>
        <fullName evidence="2">Glycoside hydrolase family 65 central catalytic domain-containing protein</fullName>
    </recommendedName>
</protein>
<comment type="similarity">
    <text evidence="1">Belongs to the glycosyl hydrolase 65 family.</text>
</comment>
<dbReference type="PANTHER" id="PTHR11051">
    <property type="entry name" value="GLYCOSYL HYDROLASE-RELATED"/>
    <property type="match status" value="1"/>
</dbReference>
<accession>A0AAD9IVN2</accession>
<reference evidence="3" key="1">
    <citation type="journal article" date="2023" name="Mol. Biol. Evol.">
        <title>Third-Generation Sequencing Reveals the Adaptive Role of the Epigenome in Three Deep-Sea Polychaetes.</title>
        <authorList>
            <person name="Perez M."/>
            <person name="Aroh O."/>
            <person name="Sun Y."/>
            <person name="Lan Y."/>
            <person name="Juniper S.K."/>
            <person name="Young C.R."/>
            <person name="Angers B."/>
            <person name="Qian P.Y."/>
        </authorList>
    </citation>
    <scope>NUCLEOTIDE SEQUENCE</scope>
    <source>
        <strain evidence="3">P08H-3</strain>
    </source>
</reference>
<sequence>MLILTLRDDKVWKPLISSIIITFLVEVKAGGEGWLLQSEQLPSDTRLIPGIGNGHVATQVYSDTIYISNVYNGYTNSTHRARIPSTVGITVTKDDLIDRNYTLDMRRGDQLSFAASVISSLFIAHFLGEDYTIEQWLYAHRTRSRILVCDVTVSRHGDGTPGDVEIRLELNRGDPSEDVNLTTVEYNTTTYYTTGPILEPETETSDIPVVHQFWTKVPYSVVLPASESTQTWRFLTALSTDLNDALAEYESAINSGTSELQQEHITAWESLWSDSDIVVLNYEGGYEFQETFRAALFHIMISTPDQVDVINPFGGLSPGTAAAVGGLARGGKLNNGSSADNDYLGHVFWDMDTWIMPAILMFHPDKAKLMIDSRLRVINATRDNAIGSGYRGVRYPWEQAYTGYETCPWDLAALYQIHITADVSYAIRQYLYTTEDVHFVVNGGGKELVMEIARFWESRSVLRDDDKGYEILGVMGPDENSANVNNSVFTNYNAKLSLSLPQYLRDKLGISYTPDELEEVASFNEVSSNIYIPFDDEIQFHPQYDDFDYISKR</sequence>
<dbReference type="GO" id="GO:0005975">
    <property type="term" value="P:carbohydrate metabolic process"/>
    <property type="evidence" value="ECO:0007669"/>
    <property type="project" value="InterPro"/>
</dbReference>
<organism evidence="3 4">
    <name type="scientific">Paralvinella palmiformis</name>
    <dbReference type="NCBI Taxonomy" id="53620"/>
    <lineage>
        <taxon>Eukaryota</taxon>
        <taxon>Metazoa</taxon>
        <taxon>Spiralia</taxon>
        <taxon>Lophotrochozoa</taxon>
        <taxon>Annelida</taxon>
        <taxon>Polychaeta</taxon>
        <taxon>Sedentaria</taxon>
        <taxon>Canalipalpata</taxon>
        <taxon>Terebellida</taxon>
        <taxon>Terebelliformia</taxon>
        <taxon>Alvinellidae</taxon>
        <taxon>Paralvinella</taxon>
    </lineage>
</organism>
<name>A0AAD9IVN2_9ANNE</name>
<dbReference type="SUPFAM" id="SSF48208">
    <property type="entry name" value="Six-hairpin glycosidases"/>
    <property type="match status" value="1"/>
</dbReference>
<dbReference type="Pfam" id="PF03632">
    <property type="entry name" value="Glyco_hydro_65m"/>
    <property type="match status" value="1"/>
</dbReference>
<dbReference type="GO" id="GO:0004553">
    <property type="term" value="F:hydrolase activity, hydrolyzing O-glycosyl compounds"/>
    <property type="evidence" value="ECO:0007669"/>
    <property type="project" value="TreeGrafter"/>
</dbReference>
<dbReference type="InterPro" id="IPR005195">
    <property type="entry name" value="Glyco_hydro_65_M"/>
</dbReference>
<keyword evidence="4" id="KW-1185">Reference proteome</keyword>
<dbReference type="AlphaFoldDB" id="A0AAD9IVN2"/>
<evidence type="ECO:0000313" key="4">
    <source>
        <dbReference type="Proteomes" id="UP001208570"/>
    </source>
</evidence>
<dbReference type="Gene3D" id="1.50.10.10">
    <property type="match status" value="1"/>
</dbReference>
<gene>
    <name evidence="3" type="ORF">LSH36_1090g00111</name>
</gene>
<evidence type="ECO:0000259" key="2">
    <source>
        <dbReference type="Pfam" id="PF03632"/>
    </source>
</evidence>
<dbReference type="Proteomes" id="UP001208570">
    <property type="component" value="Unassembled WGS sequence"/>
</dbReference>
<dbReference type="EMBL" id="JAODUP010001090">
    <property type="protein sequence ID" value="KAK2141514.1"/>
    <property type="molecule type" value="Genomic_DNA"/>
</dbReference>
<feature type="domain" description="Glycoside hydrolase family 65 central catalytic" evidence="2">
    <location>
        <begin position="342"/>
        <end position="547"/>
    </location>
</feature>
<proteinExistence type="inferred from homology"/>
<comment type="caution">
    <text evidence="3">The sequence shown here is derived from an EMBL/GenBank/DDBJ whole genome shotgun (WGS) entry which is preliminary data.</text>
</comment>
<evidence type="ECO:0000256" key="1">
    <source>
        <dbReference type="ARBA" id="ARBA00006768"/>
    </source>
</evidence>
<dbReference type="InterPro" id="IPR008928">
    <property type="entry name" value="6-hairpin_glycosidase_sf"/>
</dbReference>
<evidence type="ECO:0000313" key="3">
    <source>
        <dbReference type="EMBL" id="KAK2141514.1"/>
    </source>
</evidence>
<dbReference type="PANTHER" id="PTHR11051:SF8">
    <property type="entry name" value="PROTEIN-GLUCOSYLGALACTOSYLHYDROXYLYSINE GLUCOSIDASE"/>
    <property type="match status" value="1"/>
</dbReference>
<dbReference type="InterPro" id="IPR012341">
    <property type="entry name" value="6hp_glycosidase-like_sf"/>
</dbReference>